<evidence type="ECO:0000313" key="6">
    <source>
        <dbReference type="EMBL" id="MDK2595746.1"/>
    </source>
</evidence>
<keyword evidence="1 3" id="KW-0238">DNA-binding</keyword>
<keyword evidence="7" id="KW-1185">Reference proteome</keyword>
<dbReference type="InterPro" id="IPR016032">
    <property type="entry name" value="Sig_transdc_resp-reg_C-effctor"/>
</dbReference>
<dbReference type="Proteomes" id="UP001231915">
    <property type="component" value="Unassembled WGS sequence"/>
</dbReference>
<evidence type="ECO:0000256" key="3">
    <source>
        <dbReference type="PROSITE-ProRule" id="PRU01091"/>
    </source>
</evidence>
<dbReference type="PROSITE" id="PS50005">
    <property type="entry name" value="TPR"/>
    <property type="match status" value="1"/>
</dbReference>
<feature type="transmembrane region" description="Helical" evidence="4">
    <location>
        <begin position="123"/>
        <end position="140"/>
    </location>
</feature>
<dbReference type="Pfam" id="PF00486">
    <property type="entry name" value="Trans_reg_C"/>
    <property type="match status" value="1"/>
</dbReference>
<dbReference type="Gene3D" id="1.10.10.10">
    <property type="entry name" value="Winged helix-like DNA-binding domain superfamily/Winged helix DNA-binding domain"/>
    <property type="match status" value="1"/>
</dbReference>
<evidence type="ECO:0000256" key="2">
    <source>
        <dbReference type="PROSITE-ProRule" id="PRU00339"/>
    </source>
</evidence>
<dbReference type="SMART" id="SM00862">
    <property type="entry name" value="Trans_reg_C"/>
    <property type="match status" value="1"/>
</dbReference>
<keyword evidence="4" id="KW-0812">Transmembrane</keyword>
<evidence type="ECO:0000259" key="5">
    <source>
        <dbReference type="PROSITE" id="PS51755"/>
    </source>
</evidence>
<feature type="repeat" description="TPR" evidence="2">
    <location>
        <begin position="446"/>
        <end position="479"/>
    </location>
</feature>
<dbReference type="CDD" id="cd00383">
    <property type="entry name" value="trans_reg_C"/>
    <property type="match status" value="1"/>
</dbReference>
<proteinExistence type="predicted"/>
<feature type="DNA-binding region" description="OmpR/PhoB-type" evidence="3">
    <location>
        <begin position="4"/>
        <end position="102"/>
    </location>
</feature>
<dbReference type="InterPro" id="IPR036388">
    <property type="entry name" value="WH-like_DNA-bd_sf"/>
</dbReference>
<keyword evidence="4" id="KW-0472">Membrane</keyword>
<keyword evidence="2" id="KW-0802">TPR repeat</keyword>
<dbReference type="InterPro" id="IPR011990">
    <property type="entry name" value="TPR-like_helical_dom_sf"/>
</dbReference>
<reference evidence="6 7" key="1">
    <citation type="submission" date="2023-05" db="EMBL/GenBank/DDBJ databases">
        <title>Pseudoalteromonas ardens sp. nov., Pseudoalteromonas obscura sp. nov., and Pseudoalteromonas umbrosa sp. nov., isolated from the coral Montipora capitata.</title>
        <authorList>
            <person name="Thomas E.M."/>
            <person name="Smith E.M."/>
            <person name="Papke E."/>
            <person name="Shlafstein M.D."/>
            <person name="Oline D.K."/>
            <person name="Videau P."/>
            <person name="Saw J.H."/>
            <person name="Strangman W.K."/>
            <person name="Ushijima B."/>
        </authorList>
    </citation>
    <scope>NUCLEOTIDE SEQUENCE [LARGE SCALE GENOMIC DNA]</scope>
    <source>
        <strain evidence="6 7">P94</strain>
    </source>
</reference>
<comment type="caution">
    <text evidence="6">The sequence shown here is derived from an EMBL/GenBank/DDBJ whole genome shotgun (WGS) entry which is preliminary data.</text>
</comment>
<evidence type="ECO:0000313" key="7">
    <source>
        <dbReference type="Proteomes" id="UP001231915"/>
    </source>
</evidence>
<gene>
    <name evidence="6" type="ORF">QNM18_11870</name>
</gene>
<feature type="domain" description="OmpR/PhoB-type" evidence="5">
    <location>
        <begin position="4"/>
        <end position="102"/>
    </location>
</feature>
<dbReference type="Gene3D" id="3.40.50.10610">
    <property type="entry name" value="ABC-type transport auxiliary lipoprotein component"/>
    <property type="match status" value="1"/>
</dbReference>
<dbReference type="Pfam" id="PF13181">
    <property type="entry name" value="TPR_8"/>
    <property type="match status" value="1"/>
</dbReference>
<dbReference type="Gene3D" id="1.25.40.10">
    <property type="entry name" value="Tetratricopeptide repeat domain"/>
    <property type="match status" value="2"/>
</dbReference>
<dbReference type="SUPFAM" id="SSF48452">
    <property type="entry name" value="TPR-like"/>
    <property type="match status" value="1"/>
</dbReference>
<dbReference type="InterPro" id="IPR019734">
    <property type="entry name" value="TPR_rpt"/>
</dbReference>
<keyword evidence="4" id="KW-1133">Transmembrane helix</keyword>
<sequence length="746" mass="83792">MRHSQQYQLGRWQVCPKTNSIKNKSETRMLDNKSMQVLVLLIQEAGKVVTKEKIFEQVWAGKFVAADILSVTISKIRKALDDSARNPIFIKTIPNEGYLLIAEVKKVESPYLSNMASATRQQLAAICCVLPILFLIWYFTQSDEIADPQSLNVHSIAVLPFEDLSPLQDSQYFAEGLSDAIINQLSQVKSLKVISRYSSFLYRGNDSATEIGKALQVDAILDGHIQKMGEQTRIHVRIIGTHDGQLLWSKIYTGQSDNSFQLQDEVSASLSGVIDNTEKSEEKLKQNIDAQAYEWYLMGQYHWRQRTPDSLNKAVTYFKHSLALEPEYADAHIGLAISYAFLHTFGSWGEMAAINAALPHIEKALALKPNSPLALATQGMLLSDKAAATGNFALYRQAQDAMSLSLEIESSATTHLWYSKLLNRLGKQSEAVAHLEQAIILDPLSAPLKRAMSFLLKSMGKQNSAQLMYQQALELDPDSDTRLLDAAKVSRHTQTSILTMANWHRQTPALFDACSSIEVCEQQVLAYLSVGAEQAARVLLDRMEPLHGHFVHSLDMIALSESKNEAQILVNIRNRVFRLPYSVAARLKLARAQYRAAQFEAARNTLLQVYPSWQHDTLGRIEVSTDNYQSIILYAASLIQLNDAKRGQQLLSKVENLLGQGEVFDKVQTQFSLAEVNALQGNHQRALNHLANALEMGWVESLNSQWWTLQNNHMLQPLQPLPEFQTLLAKHLETRKKLADRIDGLQ</sequence>
<dbReference type="PROSITE" id="PS51755">
    <property type="entry name" value="OMPR_PHOB"/>
    <property type="match status" value="1"/>
</dbReference>
<dbReference type="InterPro" id="IPR001867">
    <property type="entry name" value="OmpR/PhoB-type_DNA-bd"/>
</dbReference>
<protein>
    <submittedName>
        <fullName evidence="6">Winged helix-turn-helix domain-containing protein</fullName>
    </submittedName>
</protein>
<dbReference type="EMBL" id="JASJUT010000004">
    <property type="protein sequence ID" value="MDK2595746.1"/>
    <property type="molecule type" value="Genomic_DNA"/>
</dbReference>
<dbReference type="RefSeq" id="WP_284137353.1">
    <property type="nucleotide sequence ID" value="NZ_JASJUT010000004.1"/>
</dbReference>
<evidence type="ECO:0000256" key="4">
    <source>
        <dbReference type="SAM" id="Phobius"/>
    </source>
</evidence>
<accession>A0ABT7EL47</accession>
<organism evidence="6 7">
    <name type="scientific">Pseudoalteromonas obscura</name>
    <dbReference type="NCBI Taxonomy" id="3048491"/>
    <lineage>
        <taxon>Bacteria</taxon>
        <taxon>Pseudomonadati</taxon>
        <taxon>Pseudomonadota</taxon>
        <taxon>Gammaproteobacteria</taxon>
        <taxon>Alteromonadales</taxon>
        <taxon>Pseudoalteromonadaceae</taxon>
        <taxon>Pseudoalteromonas</taxon>
    </lineage>
</organism>
<dbReference type="SUPFAM" id="SSF46894">
    <property type="entry name" value="C-terminal effector domain of the bipartite response regulators"/>
    <property type="match status" value="1"/>
</dbReference>
<name>A0ABT7EL47_9GAMM</name>
<evidence type="ECO:0000256" key="1">
    <source>
        <dbReference type="ARBA" id="ARBA00023125"/>
    </source>
</evidence>